<keyword evidence="7 9" id="KW-0472">Membrane</keyword>
<evidence type="ECO:0000256" key="8">
    <source>
        <dbReference type="SAM" id="MobiDB-lite"/>
    </source>
</evidence>
<evidence type="ECO:0000256" key="4">
    <source>
        <dbReference type="ARBA" id="ARBA00022692"/>
    </source>
</evidence>
<dbReference type="EMBL" id="SLWX01000001">
    <property type="protein sequence ID" value="TCO78471.1"/>
    <property type="molecule type" value="Genomic_DNA"/>
</dbReference>
<proteinExistence type="predicted"/>
<feature type="transmembrane region" description="Helical" evidence="9">
    <location>
        <begin position="369"/>
        <end position="390"/>
    </location>
</feature>
<organism evidence="10 11">
    <name type="scientific">Chromatocurvus halotolerans</name>
    <dbReference type="NCBI Taxonomy" id="1132028"/>
    <lineage>
        <taxon>Bacteria</taxon>
        <taxon>Pseudomonadati</taxon>
        <taxon>Pseudomonadota</taxon>
        <taxon>Gammaproteobacteria</taxon>
        <taxon>Cellvibrionales</taxon>
        <taxon>Halieaceae</taxon>
        <taxon>Chromatocurvus</taxon>
    </lineage>
</organism>
<feature type="transmembrane region" description="Helical" evidence="9">
    <location>
        <begin position="87"/>
        <end position="109"/>
    </location>
</feature>
<evidence type="ECO:0000313" key="11">
    <source>
        <dbReference type="Proteomes" id="UP000294980"/>
    </source>
</evidence>
<evidence type="ECO:0000256" key="6">
    <source>
        <dbReference type="ARBA" id="ARBA00022989"/>
    </source>
</evidence>
<keyword evidence="4 9" id="KW-0812">Transmembrane</keyword>
<feature type="compositionally biased region" description="Low complexity" evidence="8">
    <location>
        <begin position="428"/>
        <end position="450"/>
    </location>
</feature>
<evidence type="ECO:0000256" key="3">
    <source>
        <dbReference type="ARBA" id="ARBA00022475"/>
    </source>
</evidence>
<feature type="transmembrane region" description="Helical" evidence="9">
    <location>
        <begin position="345"/>
        <end position="363"/>
    </location>
</feature>
<protein>
    <submittedName>
        <fullName evidence="10">DAACS family dicarboxylate/amino acid:cation (Na+ or H+) symporter</fullName>
    </submittedName>
</protein>
<feature type="transmembrane region" description="Helical" evidence="9">
    <location>
        <begin position="163"/>
        <end position="180"/>
    </location>
</feature>
<feature type="transmembrane region" description="Helical" evidence="9">
    <location>
        <begin position="272"/>
        <end position="294"/>
    </location>
</feature>
<comment type="subcellular location">
    <subcellularLocation>
        <location evidence="1">Cell membrane</location>
        <topology evidence="1">Multi-pass membrane protein</topology>
    </subcellularLocation>
</comment>
<dbReference type="FunFam" id="1.10.3860.10:FF:000001">
    <property type="entry name" value="C4-dicarboxylate transport protein"/>
    <property type="match status" value="1"/>
</dbReference>
<keyword evidence="11" id="KW-1185">Reference proteome</keyword>
<accession>A0A4R2KVF1</accession>
<feature type="transmembrane region" description="Helical" evidence="9">
    <location>
        <begin position="209"/>
        <end position="227"/>
    </location>
</feature>
<keyword evidence="3" id="KW-1003">Cell membrane</keyword>
<evidence type="ECO:0000256" key="2">
    <source>
        <dbReference type="ARBA" id="ARBA00022448"/>
    </source>
</evidence>
<dbReference type="PANTHER" id="PTHR42865:SF7">
    <property type="entry name" value="PROTON_GLUTAMATE-ASPARTATE SYMPORTER"/>
    <property type="match status" value="1"/>
</dbReference>
<comment type="caution">
    <text evidence="10">The sequence shown here is derived from an EMBL/GenBank/DDBJ whole genome shotgun (WGS) entry which is preliminary data.</text>
</comment>
<dbReference type="InterPro" id="IPR001991">
    <property type="entry name" value="Na-dicarboxylate_symporter"/>
</dbReference>
<feature type="transmembrane region" description="Helical" evidence="9">
    <location>
        <begin position="54"/>
        <end position="75"/>
    </location>
</feature>
<dbReference type="PANTHER" id="PTHR42865">
    <property type="entry name" value="PROTON/GLUTAMATE-ASPARTATE SYMPORTER"/>
    <property type="match status" value="1"/>
</dbReference>
<feature type="transmembrane region" description="Helical" evidence="9">
    <location>
        <begin position="314"/>
        <end position="333"/>
    </location>
</feature>
<evidence type="ECO:0000256" key="5">
    <source>
        <dbReference type="ARBA" id="ARBA00022847"/>
    </source>
</evidence>
<reference evidence="10 11" key="1">
    <citation type="submission" date="2019-03" db="EMBL/GenBank/DDBJ databases">
        <title>Genomic Encyclopedia of Type Strains, Phase IV (KMG-IV): sequencing the most valuable type-strain genomes for metagenomic binning, comparative biology and taxonomic classification.</title>
        <authorList>
            <person name="Goeker M."/>
        </authorList>
    </citation>
    <scope>NUCLEOTIDE SEQUENCE [LARGE SCALE GENOMIC DNA]</scope>
    <source>
        <strain evidence="10 11">DSM 23344</strain>
    </source>
</reference>
<dbReference type="GO" id="GO:0005886">
    <property type="term" value="C:plasma membrane"/>
    <property type="evidence" value="ECO:0007669"/>
    <property type="project" value="UniProtKB-SubCell"/>
</dbReference>
<feature type="region of interest" description="Disordered" evidence="8">
    <location>
        <begin position="422"/>
        <end position="450"/>
    </location>
</feature>
<sequence>MKTASIPLHTRILLALFLGALAGLAVHSLAGEAQWTIWLTDNIAAPVGEIFLRLLLMTVVPLVFASIVLGVTGLGDVRNLGRVGGKTLVYFVASSAIAAALGIILVNLMDPGSSLDPLVRAALLEDFRDQASSMQAGSPGFGVDMLVNIVPRNPVEAAANMDMLAVIFFALVFGVALALIPRERAAPLIAVIESLGDVVIKIIEMVMRLAPYGVFALIFVVTSRFGWSLLAQLGVYVVLVLLGLTLHTVVTLSLLVKFFGGMKPLDFWRRSRAVIVTAFATSSSSATLPTSIAVAERELKVPPTLAGFVLPLGATMNMNGTAVYVGITVLFLAQVFGVDLTLGQQVVVAMLGVITAIGAAGVPGGSLPLIMVILASVGVPPEGIAIILGVDRILDMARTVTNVTGDLTAAVFLAHSETSRAGPTFENPAVENPASESPAPAADNPVSRQG</sequence>
<dbReference type="Pfam" id="PF00375">
    <property type="entry name" value="SDF"/>
    <property type="match status" value="1"/>
</dbReference>
<name>A0A4R2KVF1_9GAMM</name>
<keyword evidence="5" id="KW-0769">Symport</keyword>
<evidence type="ECO:0000256" key="1">
    <source>
        <dbReference type="ARBA" id="ARBA00004651"/>
    </source>
</evidence>
<evidence type="ECO:0000256" key="7">
    <source>
        <dbReference type="ARBA" id="ARBA00023136"/>
    </source>
</evidence>
<dbReference type="RefSeq" id="WP_117316623.1">
    <property type="nucleotide sequence ID" value="NZ_QQSW01000006.1"/>
</dbReference>
<dbReference type="GO" id="GO:0006835">
    <property type="term" value="P:dicarboxylic acid transport"/>
    <property type="evidence" value="ECO:0007669"/>
    <property type="project" value="TreeGrafter"/>
</dbReference>
<dbReference type="PRINTS" id="PR00173">
    <property type="entry name" value="EDTRNSPORT"/>
</dbReference>
<dbReference type="InterPro" id="IPR036458">
    <property type="entry name" value="Na:dicarbo_symporter_sf"/>
</dbReference>
<dbReference type="Gene3D" id="1.10.3860.10">
    <property type="entry name" value="Sodium:dicarboxylate symporter"/>
    <property type="match status" value="1"/>
</dbReference>
<dbReference type="GO" id="GO:0015293">
    <property type="term" value="F:symporter activity"/>
    <property type="evidence" value="ECO:0007669"/>
    <property type="project" value="UniProtKB-KW"/>
</dbReference>
<evidence type="ECO:0000256" key="9">
    <source>
        <dbReference type="SAM" id="Phobius"/>
    </source>
</evidence>
<keyword evidence="2" id="KW-0813">Transport</keyword>
<dbReference type="AlphaFoldDB" id="A0A4R2KVF1"/>
<dbReference type="SUPFAM" id="SSF118215">
    <property type="entry name" value="Proton glutamate symport protein"/>
    <property type="match status" value="1"/>
</dbReference>
<feature type="transmembrane region" description="Helical" evidence="9">
    <location>
        <begin position="233"/>
        <end position="260"/>
    </location>
</feature>
<keyword evidence="6 9" id="KW-1133">Transmembrane helix</keyword>
<evidence type="ECO:0000313" key="10">
    <source>
        <dbReference type="EMBL" id="TCO78471.1"/>
    </source>
</evidence>
<dbReference type="Proteomes" id="UP000294980">
    <property type="component" value="Unassembled WGS sequence"/>
</dbReference>
<dbReference type="OrthoDB" id="9766690at2"/>
<gene>
    <name evidence="10" type="ORF">EV688_101288</name>
</gene>